<dbReference type="RefSeq" id="WP_125242329.1">
    <property type="nucleotide sequence ID" value="NZ_RSED01000004.1"/>
</dbReference>
<dbReference type="AlphaFoldDB" id="A0A3R8T6D3"/>
<evidence type="ECO:0000313" key="2">
    <source>
        <dbReference type="EMBL" id="RRS05110.1"/>
    </source>
</evidence>
<keyword evidence="3" id="KW-1185">Reference proteome</keyword>
<accession>A0A3R8T6D3</accession>
<evidence type="ECO:0000313" key="3">
    <source>
        <dbReference type="Proteomes" id="UP000269265"/>
    </source>
</evidence>
<evidence type="ECO:0000256" key="1">
    <source>
        <dbReference type="SAM" id="MobiDB-lite"/>
    </source>
</evidence>
<dbReference type="OrthoDB" id="9157582at2"/>
<reference evidence="2 3" key="1">
    <citation type="submission" date="2018-12" db="EMBL/GenBank/DDBJ databases">
        <title>The whole draft genome of Aquabacterium sp. SJQ9.</title>
        <authorList>
            <person name="Sun L."/>
            <person name="Gao X."/>
            <person name="Chen W."/>
            <person name="Huang K."/>
        </authorList>
    </citation>
    <scope>NUCLEOTIDE SEQUENCE [LARGE SCALE GENOMIC DNA]</scope>
    <source>
        <strain evidence="2 3">SJQ9</strain>
    </source>
</reference>
<proteinExistence type="predicted"/>
<name>A0A3R8T6D3_9BURK</name>
<gene>
    <name evidence="2" type="ORF">EIP75_05920</name>
</gene>
<organism evidence="2 3">
    <name type="scientific">Aquabacterium soli</name>
    <dbReference type="NCBI Taxonomy" id="2493092"/>
    <lineage>
        <taxon>Bacteria</taxon>
        <taxon>Pseudomonadati</taxon>
        <taxon>Pseudomonadota</taxon>
        <taxon>Betaproteobacteria</taxon>
        <taxon>Burkholderiales</taxon>
        <taxon>Aquabacterium</taxon>
    </lineage>
</organism>
<feature type="region of interest" description="Disordered" evidence="1">
    <location>
        <begin position="1"/>
        <end position="33"/>
    </location>
</feature>
<sequence length="69" mass="7799">MNSPMYPLPTGDKADTAMSNGGTPLPGTNDHDRERLRRQLDHRFRHSLRSGQLSPLLHLVMRYKLEGGT</sequence>
<comment type="caution">
    <text evidence="2">The sequence shown here is derived from an EMBL/GenBank/DDBJ whole genome shotgun (WGS) entry which is preliminary data.</text>
</comment>
<dbReference type="EMBL" id="RSED01000004">
    <property type="protein sequence ID" value="RRS05110.1"/>
    <property type="molecule type" value="Genomic_DNA"/>
</dbReference>
<protein>
    <submittedName>
        <fullName evidence="2">Uncharacterized protein</fullName>
    </submittedName>
</protein>
<dbReference type="Proteomes" id="UP000269265">
    <property type="component" value="Unassembled WGS sequence"/>
</dbReference>